<dbReference type="EMBL" id="JAPFFF010000009">
    <property type="protein sequence ID" value="KAK8881801.1"/>
    <property type="molecule type" value="Genomic_DNA"/>
</dbReference>
<comment type="caution">
    <text evidence="1">The sequence shown here is derived from an EMBL/GenBank/DDBJ whole genome shotgun (WGS) entry which is preliminary data.</text>
</comment>
<organism evidence="1 2">
    <name type="scientific">Tritrichomonas musculus</name>
    <dbReference type="NCBI Taxonomy" id="1915356"/>
    <lineage>
        <taxon>Eukaryota</taxon>
        <taxon>Metamonada</taxon>
        <taxon>Parabasalia</taxon>
        <taxon>Tritrichomonadida</taxon>
        <taxon>Tritrichomonadidae</taxon>
        <taxon>Tritrichomonas</taxon>
    </lineage>
</organism>
<dbReference type="SUPFAM" id="SSF51126">
    <property type="entry name" value="Pectin lyase-like"/>
    <property type="match status" value="2"/>
</dbReference>
<evidence type="ECO:0000313" key="2">
    <source>
        <dbReference type="Proteomes" id="UP001470230"/>
    </source>
</evidence>
<dbReference type="InterPro" id="IPR011050">
    <property type="entry name" value="Pectin_lyase_fold/virulence"/>
</dbReference>
<protein>
    <recommendedName>
        <fullName evidence="3">Right handed beta helix domain-containing protein</fullName>
    </recommendedName>
</protein>
<evidence type="ECO:0000313" key="1">
    <source>
        <dbReference type="EMBL" id="KAK8881801.1"/>
    </source>
</evidence>
<proteinExistence type="predicted"/>
<dbReference type="Proteomes" id="UP001470230">
    <property type="component" value="Unassembled WGS sequence"/>
</dbReference>
<sequence>MLIHTKYANLRIEYCTFNNIQYSDKMIYCDSYYTYESIYNNNYISNCNSRNSDARLIYTDSNNNEIKNNYIYFDPSISVGHAFYLEFIDNNRFINNTVINANCGHGSAIYSTSNNGKGDFIMEDCHFSNCRGTDGSIIYIDQLKNNLAIKNPIFENLQNYYQNNGDLIRLIRKNDNQELSFVDCKFRYLECDSISFESTRFEHILHKHESIGGGAISIDQSNDNKDVGIIVNNCIFKNVSDTNNGCAIYCNSHCNTISIRGSTFDQTSSSKDGNSIFIAQSNSYSVTIADCHFNDCGTQPNSYVIYINSRNFDFQDSEITFADSSKSCGCIKSDQYKEHNI</sequence>
<name>A0ABR2JSD4_9EUKA</name>
<evidence type="ECO:0008006" key="3">
    <source>
        <dbReference type="Google" id="ProtNLM"/>
    </source>
</evidence>
<accession>A0ABR2JSD4</accession>
<keyword evidence="2" id="KW-1185">Reference proteome</keyword>
<gene>
    <name evidence="1" type="ORF">M9Y10_044437</name>
</gene>
<reference evidence="1 2" key="1">
    <citation type="submission" date="2024-04" db="EMBL/GenBank/DDBJ databases">
        <title>Tritrichomonas musculus Genome.</title>
        <authorList>
            <person name="Alves-Ferreira E."/>
            <person name="Grigg M."/>
            <person name="Lorenzi H."/>
            <person name="Galac M."/>
        </authorList>
    </citation>
    <scope>NUCLEOTIDE SEQUENCE [LARGE SCALE GENOMIC DNA]</scope>
    <source>
        <strain evidence="1 2">EAF2021</strain>
    </source>
</reference>